<name>A0AAN9T6I0_9HEMI</name>
<feature type="region of interest" description="Disordered" evidence="1">
    <location>
        <begin position="103"/>
        <end position="162"/>
    </location>
</feature>
<dbReference type="Proteomes" id="UP001367676">
    <property type="component" value="Unassembled WGS sequence"/>
</dbReference>
<dbReference type="AlphaFoldDB" id="A0AAN9T6I0"/>
<evidence type="ECO:0000313" key="3">
    <source>
        <dbReference type="Proteomes" id="UP001367676"/>
    </source>
</evidence>
<organism evidence="2 3">
    <name type="scientific">Parthenolecanium corni</name>
    <dbReference type="NCBI Taxonomy" id="536013"/>
    <lineage>
        <taxon>Eukaryota</taxon>
        <taxon>Metazoa</taxon>
        <taxon>Ecdysozoa</taxon>
        <taxon>Arthropoda</taxon>
        <taxon>Hexapoda</taxon>
        <taxon>Insecta</taxon>
        <taxon>Pterygota</taxon>
        <taxon>Neoptera</taxon>
        <taxon>Paraneoptera</taxon>
        <taxon>Hemiptera</taxon>
        <taxon>Sternorrhyncha</taxon>
        <taxon>Coccoidea</taxon>
        <taxon>Coccidae</taxon>
        <taxon>Parthenolecanium</taxon>
    </lineage>
</organism>
<feature type="compositionally biased region" description="Low complexity" evidence="1">
    <location>
        <begin position="125"/>
        <end position="143"/>
    </location>
</feature>
<reference evidence="2 3" key="1">
    <citation type="submission" date="2024-03" db="EMBL/GenBank/DDBJ databases">
        <title>Adaptation during the transition from Ophiocordyceps entomopathogen to insect associate is accompanied by gene loss and intensified selection.</title>
        <authorList>
            <person name="Ward C.M."/>
            <person name="Onetto C.A."/>
            <person name="Borneman A.R."/>
        </authorList>
    </citation>
    <scope>NUCLEOTIDE SEQUENCE [LARGE SCALE GENOMIC DNA]</scope>
    <source>
        <strain evidence="2">AWRI1</strain>
        <tissue evidence="2">Single Adult Female</tissue>
    </source>
</reference>
<comment type="caution">
    <text evidence="2">The sequence shown here is derived from an EMBL/GenBank/DDBJ whole genome shotgun (WGS) entry which is preliminary data.</text>
</comment>
<evidence type="ECO:0000313" key="2">
    <source>
        <dbReference type="EMBL" id="KAK7574054.1"/>
    </source>
</evidence>
<protein>
    <submittedName>
        <fullName evidence="2">Uncharacterized protein</fullName>
    </submittedName>
</protein>
<proteinExistence type="predicted"/>
<keyword evidence="3" id="KW-1185">Reference proteome</keyword>
<feature type="compositionally biased region" description="Basic and acidic residues" evidence="1">
    <location>
        <begin position="149"/>
        <end position="162"/>
    </location>
</feature>
<gene>
    <name evidence="2" type="ORF">V9T40_011245</name>
</gene>
<accession>A0AAN9T6I0</accession>
<evidence type="ECO:0000256" key="1">
    <source>
        <dbReference type="SAM" id="MobiDB-lite"/>
    </source>
</evidence>
<dbReference type="EMBL" id="JBBCAQ010000037">
    <property type="protein sequence ID" value="KAK7574054.1"/>
    <property type="molecule type" value="Genomic_DNA"/>
</dbReference>
<sequence>MSDRIRGVCVCVRAVYLCGIAASGTGIGSWSEERAKSAISNDGCLYAVLEEAEGVSVSRMNCKLWRPRQVKDDEELWGGEGFARLIFCGQYAWRQQMHAQQLPHAAHAPPIPMMPHPGIAPPPGTASLLGLSALSGPGGHSLSMLTSKPELHRDDKSSSGKS</sequence>
<feature type="compositionally biased region" description="Pro residues" evidence="1">
    <location>
        <begin position="109"/>
        <end position="124"/>
    </location>
</feature>